<dbReference type="InterPro" id="IPR027417">
    <property type="entry name" value="P-loop_NTPase"/>
</dbReference>
<keyword evidence="4" id="KW-0963">Cytoplasm</keyword>
<dbReference type="InterPro" id="IPR003442">
    <property type="entry name" value="T6A_TsaE"/>
</dbReference>
<protein>
    <recommendedName>
        <fullName evidence="3">tRNA threonylcarbamoyladenosine biosynthesis protein TsaE</fullName>
    </recommendedName>
    <alternativeName>
        <fullName evidence="10">t(6)A37 threonylcarbamoyladenosine biosynthesis protein TsaE</fullName>
    </alternativeName>
</protein>
<dbReference type="SUPFAM" id="SSF52540">
    <property type="entry name" value="P-loop containing nucleoside triphosphate hydrolases"/>
    <property type="match status" value="1"/>
</dbReference>
<evidence type="ECO:0000256" key="2">
    <source>
        <dbReference type="ARBA" id="ARBA00007599"/>
    </source>
</evidence>
<keyword evidence="7" id="KW-0547">Nucleotide-binding</keyword>
<dbReference type="Gene3D" id="3.40.50.300">
    <property type="entry name" value="P-loop containing nucleotide triphosphate hydrolases"/>
    <property type="match status" value="1"/>
</dbReference>
<gene>
    <name evidence="11" type="primary">tsaE</name>
    <name evidence="11" type="ORF">IAA48_04845</name>
</gene>
<reference evidence="11" key="1">
    <citation type="journal article" date="2021" name="PeerJ">
        <title>Extensive microbial diversity within the chicken gut microbiome revealed by metagenomics and culture.</title>
        <authorList>
            <person name="Gilroy R."/>
            <person name="Ravi A."/>
            <person name="Getino M."/>
            <person name="Pursley I."/>
            <person name="Horton D.L."/>
            <person name="Alikhan N.F."/>
            <person name="Baker D."/>
            <person name="Gharbi K."/>
            <person name="Hall N."/>
            <person name="Watson M."/>
            <person name="Adriaenssens E.M."/>
            <person name="Foster-Nyarko E."/>
            <person name="Jarju S."/>
            <person name="Secka A."/>
            <person name="Antonio M."/>
            <person name="Oren A."/>
            <person name="Chaudhuri R.R."/>
            <person name="La Ragione R."/>
            <person name="Hildebrand F."/>
            <person name="Pallen M.J."/>
        </authorList>
    </citation>
    <scope>NUCLEOTIDE SEQUENCE</scope>
    <source>
        <strain evidence="11">421</strain>
    </source>
</reference>
<evidence type="ECO:0000313" key="12">
    <source>
        <dbReference type="Proteomes" id="UP000824205"/>
    </source>
</evidence>
<dbReference type="GO" id="GO:0046872">
    <property type="term" value="F:metal ion binding"/>
    <property type="evidence" value="ECO:0007669"/>
    <property type="project" value="UniProtKB-KW"/>
</dbReference>
<dbReference type="Proteomes" id="UP000824205">
    <property type="component" value="Unassembled WGS sequence"/>
</dbReference>
<keyword evidence="8" id="KW-0067">ATP-binding</keyword>
<dbReference type="GO" id="GO:0005524">
    <property type="term" value="F:ATP binding"/>
    <property type="evidence" value="ECO:0007669"/>
    <property type="project" value="UniProtKB-KW"/>
</dbReference>
<evidence type="ECO:0000256" key="10">
    <source>
        <dbReference type="ARBA" id="ARBA00032441"/>
    </source>
</evidence>
<keyword evidence="6" id="KW-0479">Metal-binding</keyword>
<keyword evidence="5" id="KW-0819">tRNA processing</keyword>
<dbReference type="NCBIfam" id="TIGR00150">
    <property type="entry name" value="T6A_YjeE"/>
    <property type="match status" value="1"/>
</dbReference>
<comment type="caution">
    <text evidence="11">The sequence shown here is derived from an EMBL/GenBank/DDBJ whole genome shotgun (WGS) entry which is preliminary data.</text>
</comment>
<evidence type="ECO:0000256" key="8">
    <source>
        <dbReference type="ARBA" id="ARBA00022840"/>
    </source>
</evidence>
<comment type="subcellular location">
    <subcellularLocation>
        <location evidence="1">Cytoplasm</location>
    </subcellularLocation>
</comment>
<evidence type="ECO:0000256" key="3">
    <source>
        <dbReference type="ARBA" id="ARBA00019010"/>
    </source>
</evidence>
<evidence type="ECO:0000256" key="7">
    <source>
        <dbReference type="ARBA" id="ARBA00022741"/>
    </source>
</evidence>
<dbReference type="GO" id="GO:0002949">
    <property type="term" value="P:tRNA threonylcarbamoyladenosine modification"/>
    <property type="evidence" value="ECO:0007669"/>
    <property type="project" value="InterPro"/>
</dbReference>
<dbReference type="PANTHER" id="PTHR33540:SF2">
    <property type="entry name" value="TRNA THREONYLCARBAMOYLADENOSINE BIOSYNTHESIS PROTEIN TSAE"/>
    <property type="match status" value="1"/>
</dbReference>
<reference evidence="11" key="2">
    <citation type="submission" date="2021-04" db="EMBL/GenBank/DDBJ databases">
        <authorList>
            <person name="Gilroy R."/>
        </authorList>
    </citation>
    <scope>NUCLEOTIDE SEQUENCE</scope>
    <source>
        <strain evidence="11">421</strain>
    </source>
</reference>
<proteinExistence type="inferred from homology"/>
<evidence type="ECO:0000256" key="5">
    <source>
        <dbReference type="ARBA" id="ARBA00022694"/>
    </source>
</evidence>
<evidence type="ECO:0000313" key="11">
    <source>
        <dbReference type="EMBL" id="HIW85805.1"/>
    </source>
</evidence>
<evidence type="ECO:0000256" key="6">
    <source>
        <dbReference type="ARBA" id="ARBA00022723"/>
    </source>
</evidence>
<accession>A0A9D1RE57</accession>
<dbReference type="AlphaFoldDB" id="A0A9D1RE57"/>
<evidence type="ECO:0000256" key="1">
    <source>
        <dbReference type="ARBA" id="ARBA00004496"/>
    </source>
</evidence>
<dbReference type="EMBL" id="DXGE01000021">
    <property type="protein sequence ID" value="HIW85805.1"/>
    <property type="molecule type" value="Genomic_DNA"/>
</dbReference>
<organism evidence="11 12">
    <name type="scientific">Candidatus Eubacterium faecipullorum</name>
    <dbReference type="NCBI Taxonomy" id="2838571"/>
    <lineage>
        <taxon>Bacteria</taxon>
        <taxon>Bacillati</taxon>
        <taxon>Bacillota</taxon>
        <taxon>Clostridia</taxon>
        <taxon>Eubacteriales</taxon>
        <taxon>Eubacteriaceae</taxon>
        <taxon>Eubacterium</taxon>
    </lineage>
</organism>
<comment type="similarity">
    <text evidence="2">Belongs to the TsaE family.</text>
</comment>
<sequence length="143" mass="15884">MYTYLSKSREDTVKFAAEFAKKLPKDCVIAFLGDMGAGKTAFVSGLAKGLGIECDVSSPTFSICNHYIGADHSLYHFDMYRIDGWDDLYSTGFFDCLDSGGYVAVEWAENVFTALPEDSVIVDISKISENEREFKICKKGEVI</sequence>
<evidence type="ECO:0000256" key="4">
    <source>
        <dbReference type="ARBA" id="ARBA00022490"/>
    </source>
</evidence>
<name>A0A9D1RE57_9FIRM</name>
<dbReference type="PANTHER" id="PTHR33540">
    <property type="entry name" value="TRNA THREONYLCARBAMOYLADENOSINE BIOSYNTHESIS PROTEIN TSAE"/>
    <property type="match status" value="1"/>
</dbReference>
<evidence type="ECO:0000256" key="9">
    <source>
        <dbReference type="ARBA" id="ARBA00022842"/>
    </source>
</evidence>
<dbReference type="GO" id="GO:0005737">
    <property type="term" value="C:cytoplasm"/>
    <property type="evidence" value="ECO:0007669"/>
    <property type="project" value="UniProtKB-SubCell"/>
</dbReference>
<dbReference type="Pfam" id="PF02367">
    <property type="entry name" value="TsaE"/>
    <property type="match status" value="1"/>
</dbReference>
<keyword evidence="9" id="KW-0460">Magnesium</keyword>